<dbReference type="PANTHER" id="PTHR36204">
    <property type="entry name" value="N-ACETYLMANNOSAMINE-6-PHOSPHATE 2-EPIMERASE-RELATED"/>
    <property type="match status" value="1"/>
</dbReference>
<accession>A0A2K2F483</accession>
<protein>
    <recommendedName>
        <fullName evidence="7">Putative N-acetylmannosamine-6-phosphate 2-epimerase</fullName>
        <ecNumber evidence="7">5.1.3.9</ecNumber>
    </recommendedName>
    <alternativeName>
        <fullName evidence="7">ManNAc-6-P epimerase</fullName>
    </alternativeName>
</protein>
<dbReference type="AlphaFoldDB" id="A0A2K2F483"/>
<evidence type="ECO:0000256" key="7">
    <source>
        <dbReference type="HAMAP-Rule" id="MF_01235"/>
    </source>
</evidence>
<dbReference type="RefSeq" id="WP_103079993.1">
    <property type="nucleotide sequence ID" value="NZ_CP021850.1"/>
</dbReference>
<sequence>MVSSFEAKKLLDSIKGKLIVSCQALENEPLFGSDTMAKMADAACRGGAAGIRANTVADILAIKEKVNLPVIGIIKREYKGSECYITPTMKEVDELFEMARPEVIAVDATCRKHPDGEDGVEFIKKIKSKYPNQLLMADVSTLDEGIRAWKAGADLVSTTLSGYTSYSPAIDGPDFELMRELSSRVDIPVIGEGRIWSPEDAVKAFEQGVHAIVVGGAITRPMEITKRFVKGIRGRKQF</sequence>
<dbReference type="EMBL" id="NIOJ01000002">
    <property type="protein sequence ID" value="PNU01413.1"/>
    <property type="molecule type" value="Genomic_DNA"/>
</dbReference>
<dbReference type="NCBIfam" id="NF002231">
    <property type="entry name" value="PRK01130.1"/>
    <property type="match status" value="1"/>
</dbReference>
<comment type="caution">
    <text evidence="8">The sequence shown here is derived from an EMBL/GenBank/DDBJ whole genome shotgun (WGS) entry which is preliminary data.</text>
</comment>
<name>A0A2K2F483_9CLOT</name>
<evidence type="ECO:0000256" key="3">
    <source>
        <dbReference type="ARBA" id="ARBA00005081"/>
    </source>
</evidence>
<organism evidence="8 9">
    <name type="scientific">Clostridium thermosuccinogenes</name>
    <dbReference type="NCBI Taxonomy" id="84032"/>
    <lineage>
        <taxon>Bacteria</taxon>
        <taxon>Bacillati</taxon>
        <taxon>Bacillota</taxon>
        <taxon>Clostridia</taxon>
        <taxon>Eubacteriales</taxon>
        <taxon>Clostridiaceae</taxon>
        <taxon>Clostridium</taxon>
    </lineage>
</organism>
<dbReference type="PANTHER" id="PTHR36204:SF1">
    <property type="entry name" value="N-ACETYLMANNOSAMINE-6-PHOSPHATE 2-EPIMERASE-RELATED"/>
    <property type="match status" value="1"/>
</dbReference>
<comment type="pathway">
    <text evidence="3 7">Amino-sugar metabolism; N-acetylneuraminate degradation; D-fructose 6-phosphate from N-acetylneuraminate: step 3/5.</text>
</comment>
<dbReference type="Gene3D" id="3.20.20.70">
    <property type="entry name" value="Aldolase class I"/>
    <property type="match status" value="1"/>
</dbReference>
<keyword evidence="9" id="KW-1185">Reference proteome</keyword>
<comment type="function">
    <text evidence="2 7">Converts N-acetylmannosamine-6-phosphate (ManNAc-6-P) to N-acetylglucosamine-6-phosphate (GlcNAc-6-P).</text>
</comment>
<dbReference type="GO" id="GO:0005975">
    <property type="term" value="P:carbohydrate metabolic process"/>
    <property type="evidence" value="ECO:0007669"/>
    <property type="project" value="UniProtKB-UniRule"/>
</dbReference>
<dbReference type="KEGG" id="cthd:CDO33_03985"/>
<keyword evidence="6 7" id="KW-0119">Carbohydrate metabolism</keyword>
<dbReference type="GO" id="GO:0047465">
    <property type="term" value="F:N-acylglucosamine-6-phosphate 2-epimerase activity"/>
    <property type="evidence" value="ECO:0007669"/>
    <property type="project" value="UniProtKB-EC"/>
</dbReference>
<dbReference type="GO" id="GO:0005829">
    <property type="term" value="C:cytosol"/>
    <property type="evidence" value="ECO:0007669"/>
    <property type="project" value="TreeGrafter"/>
</dbReference>
<dbReference type="HAMAP" id="MF_01235">
    <property type="entry name" value="ManNAc6P_epimer"/>
    <property type="match status" value="1"/>
</dbReference>
<dbReference type="InterPro" id="IPR007260">
    <property type="entry name" value="NanE"/>
</dbReference>
<dbReference type="SUPFAM" id="SSF51366">
    <property type="entry name" value="Ribulose-phoshate binding barrel"/>
    <property type="match status" value="1"/>
</dbReference>
<dbReference type="InterPro" id="IPR013785">
    <property type="entry name" value="Aldolase_TIM"/>
</dbReference>
<dbReference type="FunFam" id="3.20.20.70:FF:000035">
    <property type="entry name" value="Putative N-acetylmannosamine-6-phosphate 2-epimerase"/>
    <property type="match status" value="1"/>
</dbReference>
<proteinExistence type="inferred from homology"/>
<dbReference type="Pfam" id="PF04131">
    <property type="entry name" value="NanE"/>
    <property type="match status" value="1"/>
</dbReference>
<evidence type="ECO:0000256" key="2">
    <source>
        <dbReference type="ARBA" id="ARBA00002147"/>
    </source>
</evidence>
<reference evidence="8 9" key="1">
    <citation type="submission" date="2017-06" db="EMBL/GenBank/DDBJ databases">
        <title>Investigating the central metabolism of Clostridium thermosuccinogenes.</title>
        <authorList>
            <person name="Koendjbiharie J.G."/>
            <person name="van Kranenburg R."/>
        </authorList>
    </citation>
    <scope>NUCLEOTIDE SEQUENCE [LARGE SCALE GENOMIC DNA]</scope>
    <source>
        <strain evidence="8 9">DSM 5806</strain>
    </source>
</reference>
<dbReference type="Proteomes" id="UP000236151">
    <property type="component" value="Unassembled WGS sequence"/>
</dbReference>
<dbReference type="GO" id="GO:0006053">
    <property type="term" value="P:N-acetylmannosamine catabolic process"/>
    <property type="evidence" value="ECO:0007669"/>
    <property type="project" value="TreeGrafter"/>
</dbReference>
<dbReference type="CDD" id="cd04729">
    <property type="entry name" value="NanE"/>
    <property type="match status" value="1"/>
</dbReference>
<dbReference type="GO" id="GO:0019262">
    <property type="term" value="P:N-acetylneuraminate catabolic process"/>
    <property type="evidence" value="ECO:0007669"/>
    <property type="project" value="UniProtKB-UniRule"/>
</dbReference>
<evidence type="ECO:0000256" key="5">
    <source>
        <dbReference type="ARBA" id="ARBA00023235"/>
    </source>
</evidence>
<comment type="similarity">
    <text evidence="4 7">Belongs to the NanE family.</text>
</comment>
<evidence type="ECO:0000313" key="8">
    <source>
        <dbReference type="EMBL" id="PNU01413.1"/>
    </source>
</evidence>
<keyword evidence="5 7" id="KW-0413">Isomerase</keyword>
<dbReference type="InterPro" id="IPR011060">
    <property type="entry name" value="RibuloseP-bd_barrel"/>
</dbReference>
<evidence type="ECO:0000256" key="1">
    <source>
        <dbReference type="ARBA" id="ARBA00000056"/>
    </source>
</evidence>
<dbReference type="OrthoDB" id="9781704at2"/>
<gene>
    <name evidence="7" type="primary">nanE</name>
    <name evidence="8" type="ORF">CDQ84_01740</name>
</gene>
<evidence type="ECO:0000256" key="4">
    <source>
        <dbReference type="ARBA" id="ARBA00007439"/>
    </source>
</evidence>
<comment type="catalytic activity">
    <reaction evidence="1 7">
        <text>an N-acyl-D-glucosamine 6-phosphate = an N-acyl-D-mannosamine 6-phosphate</text>
        <dbReference type="Rhea" id="RHEA:23932"/>
        <dbReference type="ChEBI" id="CHEBI:57599"/>
        <dbReference type="ChEBI" id="CHEBI:57666"/>
        <dbReference type="EC" id="5.1.3.9"/>
    </reaction>
</comment>
<dbReference type="UniPathway" id="UPA00629">
    <property type="reaction ID" value="UER00682"/>
</dbReference>
<evidence type="ECO:0000256" key="6">
    <source>
        <dbReference type="ARBA" id="ARBA00023277"/>
    </source>
</evidence>
<dbReference type="EC" id="5.1.3.9" evidence="7"/>
<evidence type="ECO:0000313" key="9">
    <source>
        <dbReference type="Proteomes" id="UP000236151"/>
    </source>
</evidence>